<proteinExistence type="predicted"/>
<keyword evidence="1" id="KW-0472">Membrane</keyword>
<accession>A0A942TY35</accession>
<comment type="caution">
    <text evidence="2">The sequence shown here is derived from an EMBL/GenBank/DDBJ whole genome shotgun (WGS) entry which is preliminary data.</text>
</comment>
<dbReference type="AlphaFoldDB" id="A0A942TY35"/>
<keyword evidence="1" id="KW-1133">Transmembrane helix</keyword>
<dbReference type="RefSeq" id="WP_213115463.1">
    <property type="nucleotide sequence ID" value="NZ_JAGYPF010000001.1"/>
</dbReference>
<name>A0A942TY35_9BACI</name>
<evidence type="ECO:0000313" key="2">
    <source>
        <dbReference type="EMBL" id="MBS4210906.1"/>
    </source>
</evidence>
<dbReference type="Proteomes" id="UP000679749">
    <property type="component" value="Unassembled WGS sequence"/>
</dbReference>
<dbReference type="EMBL" id="JAGYPF010000001">
    <property type="protein sequence ID" value="MBS4210906.1"/>
    <property type="molecule type" value="Genomic_DNA"/>
</dbReference>
<protein>
    <submittedName>
        <fullName evidence="2">Uncharacterized protein</fullName>
    </submittedName>
</protein>
<evidence type="ECO:0000256" key="1">
    <source>
        <dbReference type="SAM" id="Phobius"/>
    </source>
</evidence>
<sequence>MKWGLVIASLIIAMSMFLYQWPKLKKQQKKEKAAFLSLTFLGLFLSVLLIFFPEMPGPTQMIDWIYKPLGRLIEK</sequence>
<reference evidence="2" key="1">
    <citation type="submission" date="2021-05" db="EMBL/GenBank/DDBJ databases">
        <title>Novel Bacillus species.</title>
        <authorList>
            <person name="Liu G."/>
        </authorList>
    </citation>
    <scope>NUCLEOTIDE SEQUENCE</scope>
    <source>
        <strain evidence="2">FJAT-49825</strain>
    </source>
</reference>
<feature type="transmembrane region" description="Helical" evidence="1">
    <location>
        <begin position="6"/>
        <end position="21"/>
    </location>
</feature>
<keyword evidence="1" id="KW-0812">Transmembrane</keyword>
<organism evidence="2 3">
    <name type="scientific">Neobacillus rhizophilus</name>
    <dbReference type="NCBI Taxonomy" id="2833579"/>
    <lineage>
        <taxon>Bacteria</taxon>
        <taxon>Bacillati</taxon>
        <taxon>Bacillota</taxon>
        <taxon>Bacilli</taxon>
        <taxon>Bacillales</taxon>
        <taxon>Bacillaceae</taxon>
        <taxon>Neobacillus</taxon>
    </lineage>
</organism>
<keyword evidence="3" id="KW-1185">Reference proteome</keyword>
<feature type="transmembrane region" description="Helical" evidence="1">
    <location>
        <begin position="33"/>
        <end position="52"/>
    </location>
</feature>
<evidence type="ECO:0000313" key="3">
    <source>
        <dbReference type="Proteomes" id="UP000679749"/>
    </source>
</evidence>
<gene>
    <name evidence="2" type="ORF">KHA99_00405</name>
</gene>